<gene>
    <name evidence="1" type="ORF">IBLFYP30_00820</name>
</gene>
<dbReference type="GeneID" id="89563984"/>
<dbReference type="EMBL" id="CACRUE010000005">
    <property type="protein sequence ID" value="VYT65029.1"/>
    <property type="molecule type" value="Genomic_DNA"/>
</dbReference>
<dbReference type="InterPro" id="IPR012349">
    <property type="entry name" value="Split_barrel_FMN-bd"/>
</dbReference>
<dbReference type="InterPro" id="IPR024747">
    <property type="entry name" value="Pyridox_Oxase-rel"/>
</dbReference>
<accession>A0A6N2YE88</accession>
<sequence length="154" mass="17342">MEMLRKDRMLNQGETIDILNRSEYGILSTVGKDNAPYGVPLNFAYVEGVIYFHCAKANGYKIINIINNSNACFTVVDDVCLQPEILSTKYKSAILFGKISIVEDIEEKKKGLEALIKKLSPEYMEVGMKCIDKNTDKTYILKMEVAEMTGKGKK</sequence>
<dbReference type="AlphaFoldDB" id="A0A6N2YE88"/>
<proteinExistence type="predicted"/>
<protein>
    <submittedName>
        <fullName evidence="1">Pyridoxamine 5'-phosphate oxidase</fullName>
    </submittedName>
</protein>
<reference evidence="1" key="1">
    <citation type="submission" date="2019-11" db="EMBL/GenBank/DDBJ databases">
        <authorList>
            <person name="Feng L."/>
        </authorList>
    </citation>
    <scope>NUCLEOTIDE SEQUENCE</scope>
    <source>
        <strain evidence="1">IbartlettiiLFYP30</strain>
    </source>
</reference>
<dbReference type="SUPFAM" id="SSF50475">
    <property type="entry name" value="FMN-binding split barrel"/>
    <property type="match status" value="1"/>
</dbReference>
<dbReference type="PANTHER" id="PTHR34071">
    <property type="entry name" value="5-NITROIMIDAZOLE ANTIBIOTICS RESISTANCE PROTEIN, NIMA-FAMILY-RELATED PROTEIN-RELATED"/>
    <property type="match status" value="1"/>
</dbReference>
<dbReference type="Gene3D" id="2.30.110.10">
    <property type="entry name" value="Electron Transport, Fmn-binding Protein, Chain A"/>
    <property type="match status" value="1"/>
</dbReference>
<dbReference type="RefSeq" id="WP_007285778.1">
    <property type="nucleotide sequence ID" value="NZ_CABIXZ010000005.1"/>
</dbReference>
<organism evidence="1">
    <name type="scientific">Intestinibacter bartlettii</name>
    <dbReference type="NCBI Taxonomy" id="261299"/>
    <lineage>
        <taxon>Bacteria</taxon>
        <taxon>Bacillati</taxon>
        <taxon>Bacillota</taxon>
        <taxon>Clostridia</taxon>
        <taxon>Peptostreptococcales</taxon>
        <taxon>Peptostreptococcaceae</taxon>
        <taxon>Intestinibacter</taxon>
    </lineage>
</organism>
<evidence type="ECO:0000313" key="1">
    <source>
        <dbReference type="EMBL" id="VYT65029.1"/>
    </source>
</evidence>
<name>A0A6N2YE88_9FIRM</name>
<dbReference type="Pfam" id="PF12900">
    <property type="entry name" value="Pyridox_ox_2"/>
    <property type="match status" value="1"/>
</dbReference>
<dbReference type="PANTHER" id="PTHR34071:SF2">
    <property type="entry name" value="FLAVIN-NUCLEOTIDE-BINDING PROTEIN"/>
    <property type="match status" value="1"/>
</dbReference>